<dbReference type="GO" id="GO:0061053">
    <property type="term" value="P:somite development"/>
    <property type="evidence" value="ECO:0007669"/>
    <property type="project" value="Ensembl"/>
</dbReference>
<keyword evidence="5 10" id="KW-0732">Signal</keyword>
<dbReference type="Pfam" id="PF06534">
    <property type="entry name" value="RGM_C"/>
    <property type="match status" value="1"/>
</dbReference>
<dbReference type="InterPro" id="IPR010536">
    <property type="entry name" value="RGM_N"/>
</dbReference>
<dbReference type="GO" id="GO:0030903">
    <property type="term" value="P:notochord development"/>
    <property type="evidence" value="ECO:0007669"/>
    <property type="project" value="Ensembl"/>
</dbReference>
<comment type="subcellular location">
    <subcellularLocation>
        <location evidence="1">Cell membrane</location>
        <topology evidence="1">Lipid-anchor</topology>
        <topology evidence="1">GPI-anchor</topology>
    </subcellularLocation>
</comment>
<keyword evidence="7" id="KW-0472">Membrane</keyword>
<evidence type="ECO:0000256" key="2">
    <source>
        <dbReference type="ARBA" id="ARBA00005321"/>
    </source>
</evidence>
<sequence length="404" mass="44055">MGKQACSSYTELPWKHSIFVALLLSHLCCLQVWAQCKILKCNSEFVAATLDLGSGVGREGGNAGYCSALRSYAHCTRRTARACRGDLAYHSAVQGIEDLLMQHSCPKTGPTAQPRPQPQPPVSRDVCFYEKSYLQREGQAPEYLHCGVFGDPHVRTFHDEFQTCAVQGAWPLIDNEYLYVQATSAAMPGGVSATALTKITIIFKNWRECIEQQIYHAELDNVPPAFVDGSITSGERRGHHSLQVSTEAPGRHAQINATHIGTTLVVRQSGRSLSLSVRAPRAIVDTFSPEQDLQLCKWGCPASQRLEHPQAQPGTTAYVHCASLLPAKDMYFQACLFDVLTTGDVNFSASAVAALQDARSMIADAGRVQLLSAAVTSHPSCAMLTLLMMALTNVILTFLVERCV</sequence>
<dbReference type="GO" id="GO:0098552">
    <property type="term" value="C:side of membrane"/>
    <property type="evidence" value="ECO:0007669"/>
    <property type="project" value="UniProtKB-KW"/>
</dbReference>
<feature type="signal peptide" evidence="10">
    <location>
        <begin position="1"/>
        <end position="34"/>
    </location>
</feature>
<dbReference type="Gene3D" id="3.40.1000.10">
    <property type="entry name" value="Mog1/PsbP, alpha/beta/alpha sandwich"/>
    <property type="match status" value="1"/>
</dbReference>
<evidence type="ECO:0000259" key="11">
    <source>
        <dbReference type="Pfam" id="PF06534"/>
    </source>
</evidence>
<proteinExistence type="inferred from homology"/>
<evidence type="ECO:0000256" key="9">
    <source>
        <dbReference type="ARBA" id="ARBA00023288"/>
    </source>
</evidence>
<dbReference type="CTD" id="148738"/>
<accession>A0A6P3VQB1</accession>
<dbReference type="GO" id="GO:0015026">
    <property type="term" value="F:coreceptor activity"/>
    <property type="evidence" value="ECO:0007669"/>
    <property type="project" value="TreeGrafter"/>
</dbReference>
<keyword evidence="4" id="KW-0336">GPI-anchor</keyword>
<organism evidence="13 14">
    <name type="scientific">Clupea harengus</name>
    <name type="common">Atlantic herring</name>
    <dbReference type="NCBI Taxonomy" id="7950"/>
    <lineage>
        <taxon>Eukaryota</taxon>
        <taxon>Metazoa</taxon>
        <taxon>Chordata</taxon>
        <taxon>Craniata</taxon>
        <taxon>Vertebrata</taxon>
        <taxon>Euteleostomi</taxon>
        <taxon>Actinopterygii</taxon>
        <taxon>Neopterygii</taxon>
        <taxon>Teleostei</taxon>
        <taxon>Clupei</taxon>
        <taxon>Clupeiformes</taxon>
        <taxon>Clupeoidei</taxon>
        <taxon>Clupeidae</taxon>
        <taxon>Clupea</taxon>
    </lineage>
</organism>
<evidence type="ECO:0000256" key="3">
    <source>
        <dbReference type="ARBA" id="ARBA00022475"/>
    </source>
</evidence>
<dbReference type="GO" id="GO:0030509">
    <property type="term" value="P:BMP signaling pathway"/>
    <property type="evidence" value="ECO:0007669"/>
    <property type="project" value="TreeGrafter"/>
</dbReference>
<keyword evidence="6" id="KW-0068">Autocatalytic cleavage</keyword>
<feature type="chain" id="PRO_5027715328" evidence="10">
    <location>
        <begin position="35"/>
        <end position="404"/>
    </location>
</feature>
<dbReference type="Proteomes" id="UP000515152">
    <property type="component" value="Chromosome 11"/>
</dbReference>
<dbReference type="PANTHER" id="PTHR31428:SF3">
    <property type="entry name" value="HEMOJUVELIN"/>
    <property type="match status" value="1"/>
</dbReference>
<protein>
    <submittedName>
        <fullName evidence="14">Hemojuvelin</fullName>
    </submittedName>
</protein>
<dbReference type="InterPro" id="IPR009496">
    <property type="entry name" value="RGM_C"/>
</dbReference>
<dbReference type="AlphaFoldDB" id="A0A6P3VQB1"/>
<evidence type="ECO:0000313" key="14">
    <source>
        <dbReference type="RefSeq" id="XP_012678373.1"/>
    </source>
</evidence>
<evidence type="ECO:0000256" key="10">
    <source>
        <dbReference type="SAM" id="SignalP"/>
    </source>
</evidence>
<reference evidence="14" key="1">
    <citation type="submission" date="2025-08" db="UniProtKB">
        <authorList>
            <consortium name="RefSeq"/>
        </authorList>
    </citation>
    <scope>IDENTIFICATION</scope>
</reference>
<keyword evidence="8" id="KW-0325">Glycoprotein</keyword>
<gene>
    <name evidence="14" type="primary">hjv</name>
</gene>
<keyword evidence="9" id="KW-0449">Lipoprotein</keyword>
<dbReference type="GeneID" id="105896183"/>
<keyword evidence="13" id="KW-1185">Reference proteome</keyword>
<dbReference type="PANTHER" id="PTHR31428">
    <property type="entry name" value="RGM DOMAIN FAMILY MEMBER DRAG-1"/>
    <property type="match status" value="1"/>
</dbReference>
<dbReference type="OrthoDB" id="10013795at2759"/>
<evidence type="ECO:0000256" key="5">
    <source>
        <dbReference type="ARBA" id="ARBA00022729"/>
    </source>
</evidence>
<name>A0A6P3VQB1_CLUHA</name>
<keyword evidence="3" id="KW-1003">Cell membrane</keyword>
<evidence type="ECO:0000256" key="4">
    <source>
        <dbReference type="ARBA" id="ARBA00022622"/>
    </source>
</evidence>
<evidence type="ECO:0000259" key="12">
    <source>
        <dbReference type="Pfam" id="PF06535"/>
    </source>
</evidence>
<dbReference type="InterPro" id="IPR040287">
    <property type="entry name" value="RGM"/>
</dbReference>
<evidence type="ECO:0000256" key="6">
    <source>
        <dbReference type="ARBA" id="ARBA00022813"/>
    </source>
</evidence>
<comment type="similarity">
    <text evidence="2">Belongs to the repulsive guidance molecule (RGM) family.</text>
</comment>
<evidence type="ECO:0000256" key="1">
    <source>
        <dbReference type="ARBA" id="ARBA00004609"/>
    </source>
</evidence>
<evidence type="ECO:0000256" key="8">
    <source>
        <dbReference type="ARBA" id="ARBA00023180"/>
    </source>
</evidence>
<feature type="domain" description="Repulsive guidance molecule N-terminal" evidence="12">
    <location>
        <begin position="36"/>
        <end position="107"/>
    </location>
</feature>
<feature type="domain" description="Repulsive guidance molecule C-terminal" evidence="11">
    <location>
        <begin position="142"/>
        <end position="361"/>
    </location>
</feature>
<evidence type="ECO:0000313" key="13">
    <source>
        <dbReference type="Proteomes" id="UP000515152"/>
    </source>
</evidence>
<evidence type="ECO:0000256" key="7">
    <source>
        <dbReference type="ARBA" id="ARBA00023136"/>
    </source>
</evidence>
<dbReference type="Pfam" id="PF06535">
    <property type="entry name" value="RGM_N"/>
    <property type="match status" value="1"/>
</dbReference>
<dbReference type="KEGG" id="char:105896183"/>
<dbReference type="GO" id="GO:0005886">
    <property type="term" value="C:plasma membrane"/>
    <property type="evidence" value="ECO:0007669"/>
    <property type="project" value="UniProtKB-SubCell"/>
</dbReference>
<dbReference type="RefSeq" id="XP_012678373.1">
    <property type="nucleotide sequence ID" value="XM_012822919.3"/>
</dbReference>